<evidence type="ECO:0000256" key="2">
    <source>
        <dbReference type="ARBA" id="ARBA00023125"/>
    </source>
</evidence>
<dbReference type="OrthoDB" id="166070at2"/>
<dbReference type="HOGENOM" id="CLU_083287_27_4_9"/>
<protein>
    <submittedName>
        <fullName evidence="5">Transcriptional regulator, MarR family</fullName>
    </submittedName>
</protein>
<dbReference type="PANTHER" id="PTHR42756:SF1">
    <property type="entry name" value="TRANSCRIPTIONAL REPRESSOR OF EMRAB OPERON"/>
    <property type="match status" value="1"/>
</dbReference>
<dbReference type="KEGG" id="cce:Ccel_1190"/>
<dbReference type="InterPro" id="IPR036390">
    <property type="entry name" value="WH_DNA-bd_sf"/>
</dbReference>
<dbReference type="Pfam" id="PF01047">
    <property type="entry name" value="MarR"/>
    <property type="match status" value="1"/>
</dbReference>
<dbReference type="STRING" id="394503.Ccel_1190"/>
<dbReference type="PANTHER" id="PTHR42756">
    <property type="entry name" value="TRANSCRIPTIONAL REGULATOR, MARR"/>
    <property type="match status" value="1"/>
</dbReference>
<keyword evidence="2" id="KW-0238">DNA-binding</keyword>
<dbReference type="PRINTS" id="PR00598">
    <property type="entry name" value="HTHMARR"/>
</dbReference>
<dbReference type="GO" id="GO:0003700">
    <property type="term" value="F:DNA-binding transcription factor activity"/>
    <property type="evidence" value="ECO:0007669"/>
    <property type="project" value="InterPro"/>
</dbReference>
<keyword evidence="6" id="KW-1185">Reference proteome</keyword>
<sequence length="148" mass="16717">MLAKEDMNSISNDLFLLVLHLSGRIFNPSTMFKGLPIPPSHTKVLFRLAKLGPCPVSHLANDLIISRPNMTPIIDKLIAEGYADRYDAPNDRRIIMVRLTEKAHTLLHSIEQKAKSLFVEKLSALDEKDLLNLKNIIPELNNIVLKIK</sequence>
<evidence type="ECO:0000313" key="5">
    <source>
        <dbReference type="EMBL" id="ACL75547.1"/>
    </source>
</evidence>
<keyword evidence="3" id="KW-0804">Transcription</keyword>
<dbReference type="PROSITE" id="PS50995">
    <property type="entry name" value="HTH_MARR_2"/>
    <property type="match status" value="1"/>
</dbReference>
<dbReference type="AlphaFoldDB" id="B8I0H2"/>
<evidence type="ECO:0000259" key="4">
    <source>
        <dbReference type="PROSITE" id="PS50995"/>
    </source>
</evidence>
<dbReference type="Gene3D" id="1.10.10.10">
    <property type="entry name" value="Winged helix-like DNA-binding domain superfamily/Winged helix DNA-binding domain"/>
    <property type="match status" value="1"/>
</dbReference>
<reference evidence="5 6" key="1">
    <citation type="submission" date="2009-01" db="EMBL/GenBank/DDBJ databases">
        <title>Complete sequence of Clostridium cellulolyticum H10.</title>
        <authorList>
            <consortium name="US DOE Joint Genome Institute"/>
            <person name="Lucas S."/>
            <person name="Copeland A."/>
            <person name="Lapidus A."/>
            <person name="Glavina del Rio T."/>
            <person name="Dalin E."/>
            <person name="Tice H."/>
            <person name="Bruce D."/>
            <person name="Goodwin L."/>
            <person name="Pitluck S."/>
            <person name="Chertkov O."/>
            <person name="Saunders E."/>
            <person name="Brettin T."/>
            <person name="Detter J.C."/>
            <person name="Han C."/>
            <person name="Larimer F."/>
            <person name="Land M."/>
            <person name="Hauser L."/>
            <person name="Kyrpides N."/>
            <person name="Ivanova N."/>
            <person name="Zhou J."/>
            <person name="Richardson P."/>
        </authorList>
    </citation>
    <scope>NUCLEOTIDE SEQUENCE [LARGE SCALE GENOMIC DNA]</scope>
    <source>
        <strain evidence="6">ATCC 35319 / DSM 5812 / JCM 6584 / H10</strain>
    </source>
</reference>
<dbReference type="InterPro" id="IPR036388">
    <property type="entry name" value="WH-like_DNA-bd_sf"/>
</dbReference>
<evidence type="ECO:0000313" key="6">
    <source>
        <dbReference type="Proteomes" id="UP000001349"/>
    </source>
</evidence>
<proteinExistence type="predicted"/>
<dbReference type="eggNOG" id="COG1846">
    <property type="taxonomic scope" value="Bacteria"/>
</dbReference>
<keyword evidence="1" id="KW-0805">Transcription regulation</keyword>
<dbReference type="SMART" id="SM00347">
    <property type="entry name" value="HTH_MARR"/>
    <property type="match status" value="1"/>
</dbReference>
<dbReference type="RefSeq" id="WP_015924700.1">
    <property type="nucleotide sequence ID" value="NC_011898.1"/>
</dbReference>
<accession>B8I0H2</accession>
<dbReference type="Proteomes" id="UP000001349">
    <property type="component" value="Chromosome"/>
</dbReference>
<feature type="domain" description="HTH marR-type" evidence="4">
    <location>
        <begin position="7"/>
        <end position="142"/>
    </location>
</feature>
<dbReference type="GO" id="GO:0003677">
    <property type="term" value="F:DNA binding"/>
    <property type="evidence" value="ECO:0007669"/>
    <property type="project" value="UniProtKB-KW"/>
</dbReference>
<dbReference type="EMBL" id="CP001348">
    <property type="protein sequence ID" value="ACL75547.1"/>
    <property type="molecule type" value="Genomic_DNA"/>
</dbReference>
<organism evidence="5 6">
    <name type="scientific">Ruminiclostridium cellulolyticum (strain ATCC 35319 / DSM 5812 / JCM 6584 / H10)</name>
    <name type="common">Clostridium cellulolyticum</name>
    <dbReference type="NCBI Taxonomy" id="394503"/>
    <lineage>
        <taxon>Bacteria</taxon>
        <taxon>Bacillati</taxon>
        <taxon>Bacillota</taxon>
        <taxon>Clostridia</taxon>
        <taxon>Eubacteriales</taxon>
        <taxon>Oscillospiraceae</taxon>
        <taxon>Ruminiclostridium</taxon>
    </lineage>
</organism>
<name>B8I0H2_RUMCH</name>
<gene>
    <name evidence="5" type="ordered locus">Ccel_1190</name>
</gene>
<evidence type="ECO:0000256" key="1">
    <source>
        <dbReference type="ARBA" id="ARBA00023015"/>
    </source>
</evidence>
<dbReference type="SUPFAM" id="SSF46785">
    <property type="entry name" value="Winged helix' DNA-binding domain"/>
    <property type="match status" value="1"/>
</dbReference>
<evidence type="ECO:0000256" key="3">
    <source>
        <dbReference type="ARBA" id="ARBA00023163"/>
    </source>
</evidence>
<dbReference type="InterPro" id="IPR000835">
    <property type="entry name" value="HTH_MarR-typ"/>
</dbReference>